<organism evidence="2">
    <name type="scientific">Timema genevievae</name>
    <name type="common">Walking stick</name>
    <dbReference type="NCBI Taxonomy" id="629358"/>
    <lineage>
        <taxon>Eukaryota</taxon>
        <taxon>Metazoa</taxon>
        <taxon>Ecdysozoa</taxon>
        <taxon>Arthropoda</taxon>
        <taxon>Hexapoda</taxon>
        <taxon>Insecta</taxon>
        <taxon>Pterygota</taxon>
        <taxon>Neoptera</taxon>
        <taxon>Polyneoptera</taxon>
        <taxon>Phasmatodea</taxon>
        <taxon>Timematodea</taxon>
        <taxon>Timematoidea</taxon>
        <taxon>Timematidae</taxon>
        <taxon>Timema</taxon>
    </lineage>
</organism>
<protein>
    <submittedName>
        <fullName evidence="2">Uncharacterized protein</fullName>
    </submittedName>
</protein>
<gene>
    <name evidence="2" type="ORF">TGEB3V08_LOCUS9916</name>
</gene>
<dbReference type="AlphaFoldDB" id="A0A7R9K7N9"/>
<reference evidence="2" key="1">
    <citation type="submission" date="2020-11" db="EMBL/GenBank/DDBJ databases">
        <authorList>
            <person name="Tran Van P."/>
        </authorList>
    </citation>
    <scope>NUCLEOTIDE SEQUENCE</scope>
</reference>
<dbReference type="EMBL" id="OE845033">
    <property type="protein sequence ID" value="CAD7606590.1"/>
    <property type="molecule type" value="Genomic_DNA"/>
</dbReference>
<accession>A0A7R9K7N9</accession>
<evidence type="ECO:0000256" key="1">
    <source>
        <dbReference type="SAM" id="MobiDB-lite"/>
    </source>
</evidence>
<sequence length="25" mass="2764">MARWTRNGSKPCGRGNWSVTRGDGN</sequence>
<feature type="region of interest" description="Disordered" evidence="1">
    <location>
        <begin position="1"/>
        <end position="25"/>
    </location>
</feature>
<proteinExistence type="predicted"/>
<name>A0A7R9K7N9_TIMGE</name>
<evidence type="ECO:0000313" key="2">
    <source>
        <dbReference type="EMBL" id="CAD7606590.1"/>
    </source>
</evidence>